<organism evidence="4 5">
    <name type="scientific">Seiridium cardinale</name>
    <dbReference type="NCBI Taxonomy" id="138064"/>
    <lineage>
        <taxon>Eukaryota</taxon>
        <taxon>Fungi</taxon>
        <taxon>Dikarya</taxon>
        <taxon>Ascomycota</taxon>
        <taxon>Pezizomycotina</taxon>
        <taxon>Sordariomycetes</taxon>
        <taxon>Xylariomycetidae</taxon>
        <taxon>Amphisphaeriales</taxon>
        <taxon>Sporocadaceae</taxon>
        <taxon>Seiridium</taxon>
    </lineage>
</organism>
<reference evidence="4 5" key="1">
    <citation type="submission" date="2024-02" db="EMBL/GenBank/DDBJ databases">
        <title>First draft genome assembly of two strains of Seiridium cardinale.</title>
        <authorList>
            <person name="Emiliani G."/>
            <person name="Scali E."/>
        </authorList>
    </citation>
    <scope>NUCLEOTIDE SEQUENCE [LARGE SCALE GENOMIC DNA]</scope>
    <source>
        <strain evidence="4 5">BM-138-000479</strain>
    </source>
</reference>
<keyword evidence="5" id="KW-1185">Reference proteome</keyword>
<evidence type="ECO:0000256" key="2">
    <source>
        <dbReference type="ARBA" id="ARBA00022723"/>
    </source>
</evidence>
<comment type="caution">
    <text evidence="4">The sequence shown here is derived from an EMBL/GenBank/DDBJ whole genome shotgun (WGS) entry which is preliminary data.</text>
</comment>
<protein>
    <submittedName>
        <fullName evidence="4">Transcription factor</fullName>
    </submittedName>
</protein>
<dbReference type="SUPFAM" id="SSF56529">
    <property type="entry name" value="FAH"/>
    <property type="match status" value="1"/>
</dbReference>
<gene>
    <name evidence="4" type="ORF">SCAR479_04143</name>
</gene>
<dbReference type="PANTHER" id="PTHR11820">
    <property type="entry name" value="ACYLPYRUVASE"/>
    <property type="match status" value="1"/>
</dbReference>
<evidence type="ECO:0000256" key="1">
    <source>
        <dbReference type="ARBA" id="ARBA00010211"/>
    </source>
</evidence>
<evidence type="ECO:0000313" key="5">
    <source>
        <dbReference type="Proteomes" id="UP001465668"/>
    </source>
</evidence>
<name>A0ABR2XYN9_9PEZI</name>
<proteinExistence type="inferred from homology"/>
<keyword evidence="2" id="KW-0479">Metal-binding</keyword>
<sequence length="286" mass="30504">MSPTWNRFIRFISTDGKELCGEPEKGDIDVGLALASNEIVTARVLDVKSALEDGGSFTGEVATIKKLLSPLIAAEVGTIRCIGMNYKDHVAEMKGTIPKVPEVFMKPSTALIGPSDPIVLPAANPNAVDLEVELTVVIGKDCKNVDVDSAMDYVLGYTVANDLTCRDVQDGILQWGYCKSYDSFCPLGPVLVSAKALPDPSNLPLGSTVRGSTLQKGNTKDMIFTVPEIISYVSKGTTLPKGTVILTGTPAGIGHSHNPPLYLKKDSELRVWISGIGTLTNPVTEE</sequence>
<evidence type="ECO:0000259" key="3">
    <source>
        <dbReference type="Pfam" id="PF01557"/>
    </source>
</evidence>
<dbReference type="Proteomes" id="UP001465668">
    <property type="component" value="Unassembled WGS sequence"/>
</dbReference>
<dbReference type="EMBL" id="JARVKM010000013">
    <property type="protein sequence ID" value="KAK9778907.1"/>
    <property type="molecule type" value="Genomic_DNA"/>
</dbReference>
<comment type="similarity">
    <text evidence="1">Belongs to the FAH family.</text>
</comment>
<evidence type="ECO:0000313" key="4">
    <source>
        <dbReference type="EMBL" id="KAK9778907.1"/>
    </source>
</evidence>
<dbReference type="Pfam" id="PF01557">
    <property type="entry name" value="FAA_hydrolase"/>
    <property type="match status" value="1"/>
</dbReference>
<dbReference type="PANTHER" id="PTHR11820:SF7">
    <property type="entry name" value="ACYLPYRUVASE FAHD1, MITOCHONDRIAL"/>
    <property type="match status" value="1"/>
</dbReference>
<feature type="domain" description="Fumarylacetoacetase-like C-terminal" evidence="3">
    <location>
        <begin position="78"/>
        <end position="283"/>
    </location>
</feature>
<dbReference type="InterPro" id="IPR011234">
    <property type="entry name" value="Fumarylacetoacetase-like_C"/>
</dbReference>
<dbReference type="Gene3D" id="3.90.850.10">
    <property type="entry name" value="Fumarylacetoacetase-like, C-terminal domain"/>
    <property type="match status" value="1"/>
</dbReference>
<accession>A0ABR2XYN9</accession>
<dbReference type="InterPro" id="IPR036663">
    <property type="entry name" value="Fumarylacetoacetase_C_sf"/>
</dbReference>